<keyword evidence="3" id="KW-0813">Transport</keyword>
<feature type="transmembrane region" description="Helical" evidence="13">
    <location>
        <begin position="87"/>
        <end position="110"/>
    </location>
</feature>
<evidence type="ECO:0000256" key="12">
    <source>
        <dbReference type="ARBA" id="ARBA00034430"/>
    </source>
</evidence>
<evidence type="ECO:0000256" key="13">
    <source>
        <dbReference type="SAM" id="Phobius"/>
    </source>
</evidence>
<reference evidence="14 15" key="1">
    <citation type="submission" date="2020-03" db="EMBL/GenBank/DDBJ databases">
        <title>Genomic Encyclopedia of Type Strains, Phase IV (KMG-IV): sequencing the most valuable type-strain genomes for metagenomic binning, comparative biology and taxonomic classification.</title>
        <authorList>
            <person name="Goeker M."/>
        </authorList>
    </citation>
    <scope>NUCLEOTIDE SEQUENCE [LARGE SCALE GENOMIC DNA]</scope>
    <source>
        <strain evidence="14 15">DSM 4736</strain>
    </source>
</reference>
<comment type="caution">
    <text evidence="14">The sequence shown here is derived from an EMBL/GenBank/DDBJ whole genome shotgun (WGS) entry which is preliminary data.</text>
</comment>
<evidence type="ECO:0000313" key="15">
    <source>
        <dbReference type="Proteomes" id="UP000587415"/>
    </source>
</evidence>
<dbReference type="InterPro" id="IPR010617">
    <property type="entry name" value="TMEM175-like"/>
</dbReference>
<evidence type="ECO:0000256" key="3">
    <source>
        <dbReference type="ARBA" id="ARBA00022448"/>
    </source>
</evidence>
<evidence type="ECO:0000256" key="6">
    <source>
        <dbReference type="ARBA" id="ARBA00022826"/>
    </source>
</evidence>
<evidence type="ECO:0000313" key="14">
    <source>
        <dbReference type="EMBL" id="NJC42184.1"/>
    </source>
</evidence>
<keyword evidence="6" id="KW-0631">Potassium channel</keyword>
<feature type="transmembrane region" description="Helical" evidence="13">
    <location>
        <begin position="122"/>
        <end position="150"/>
    </location>
</feature>
<sequence length="211" mass="23031">MTDHTHADLAHKGDPSLDRLLFFSDGVFAIAITLLAIELHVPHGWDGTAATLLREGWPMLAAFVLSFGVVGIFWNTHRRLFLGMERFTMGVFVLNLAVLAGIALMPFATVLMYSPPVTPETFAIYLGLVSAIGLFNGMTYGYAAFVADVVRPRLHPMRRLSVMLMQTLMPGACCGASLALFSNTPVWITGGLALIAVGLTAFIIWTKRRYA</sequence>
<evidence type="ECO:0000256" key="9">
    <source>
        <dbReference type="ARBA" id="ARBA00023065"/>
    </source>
</evidence>
<feature type="transmembrane region" description="Helical" evidence="13">
    <location>
        <begin position="187"/>
        <end position="205"/>
    </location>
</feature>
<evidence type="ECO:0000256" key="4">
    <source>
        <dbReference type="ARBA" id="ARBA00022538"/>
    </source>
</evidence>
<evidence type="ECO:0000256" key="7">
    <source>
        <dbReference type="ARBA" id="ARBA00022958"/>
    </source>
</evidence>
<name>A0A7X6BPP4_9CAUL</name>
<evidence type="ECO:0000256" key="8">
    <source>
        <dbReference type="ARBA" id="ARBA00022989"/>
    </source>
</evidence>
<keyword evidence="5 13" id="KW-0812">Transmembrane</keyword>
<dbReference type="Proteomes" id="UP000587415">
    <property type="component" value="Unassembled WGS sequence"/>
</dbReference>
<evidence type="ECO:0000256" key="11">
    <source>
        <dbReference type="ARBA" id="ARBA00023303"/>
    </source>
</evidence>
<feature type="transmembrane region" description="Helical" evidence="13">
    <location>
        <begin position="162"/>
        <end position="181"/>
    </location>
</feature>
<evidence type="ECO:0000256" key="2">
    <source>
        <dbReference type="ARBA" id="ARBA00006920"/>
    </source>
</evidence>
<proteinExistence type="inferred from homology"/>
<evidence type="ECO:0000256" key="5">
    <source>
        <dbReference type="ARBA" id="ARBA00022692"/>
    </source>
</evidence>
<keyword evidence="4" id="KW-0633">Potassium transport</keyword>
<dbReference type="GO" id="GO:0005267">
    <property type="term" value="F:potassium channel activity"/>
    <property type="evidence" value="ECO:0007669"/>
    <property type="project" value="UniProtKB-KW"/>
</dbReference>
<comment type="similarity">
    <text evidence="2">Belongs to the TMEM175 family.</text>
</comment>
<keyword evidence="8 13" id="KW-1133">Transmembrane helix</keyword>
<keyword evidence="15" id="KW-1185">Reference proteome</keyword>
<dbReference type="RefSeq" id="WP_168048196.1">
    <property type="nucleotide sequence ID" value="NZ_JAATJM010000002.1"/>
</dbReference>
<dbReference type="GO" id="GO:0016020">
    <property type="term" value="C:membrane"/>
    <property type="evidence" value="ECO:0007669"/>
    <property type="project" value="UniProtKB-SubCell"/>
</dbReference>
<organism evidence="14 15">
    <name type="scientific">Brevundimonas alba</name>
    <dbReference type="NCBI Taxonomy" id="74314"/>
    <lineage>
        <taxon>Bacteria</taxon>
        <taxon>Pseudomonadati</taxon>
        <taxon>Pseudomonadota</taxon>
        <taxon>Alphaproteobacteria</taxon>
        <taxon>Caulobacterales</taxon>
        <taxon>Caulobacteraceae</taxon>
        <taxon>Brevundimonas</taxon>
    </lineage>
</organism>
<protein>
    <submittedName>
        <fullName evidence="14">Putative membrane protein</fullName>
    </submittedName>
</protein>
<comment type="subcellular location">
    <subcellularLocation>
        <location evidence="1">Membrane</location>
        <topology evidence="1">Multi-pass membrane protein</topology>
    </subcellularLocation>
</comment>
<comment type="catalytic activity">
    <reaction evidence="12">
        <text>K(+)(in) = K(+)(out)</text>
        <dbReference type="Rhea" id="RHEA:29463"/>
        <dbReference type="ChEBI" id="CHEBI:29103"/>
    </reaction>
</comment>
<dbReference type="AlphaFoldDB" id="A0A7X6BPP4"/>
<feature type="transmembrane region" description="Helical" evidence="13">
    <location>
        <begin position="20"/>
        <end position="37"/>
    </location>
</feature>
<evidence type="ECO:0000256" key="1">
    <source>
        <dbReference type="ARBA" id="ARBA00004141"/>
    </source>
</evidence>
<keyword evidence="7" id="KW-0630">Potassium</keyword>
<keyword evidence="10 13" id="KW-0472">Membrane</keyword>
<dbReference type="GO" id="GO:0015252">
    <property type="term" value="F:proton channel activity"/>
    <property type="evidence" value="ECO:0007669"/>
    <property type="project" value="InterPro"/>
</dbReference>
<accession>A0A7X6BPP4</accession>
<dbReference type="EMBL" id="JAATJM010000002">
    <property type="protein sequence ID" value="NJC42184.1"/>
    <property type="molecule type" value="Genomic_DNA"/>
</dbReference>
<evidence type="ECO:0000256" key="10">
    <source>
        <dbReference type="ARBA" id="ARBA00023136"/>
    </source>
</evidence>
<keyword evidence="9" id="KW-0406">Ion transport</keyword>
<feature type="transmembrane region" description="Helical" evidence="13">
    <location>
        <begin position="57"/>
        <end position="75"/>
    </location>
</feature>
<gene>
    <name evidence="14" type="ORF">GGQ87_002479</name>
</gene>
<dbReference type="Pfam" id="PF06736">
    <property type="entry name" value="TMEM175"/>
    <property type="match status" value="1"/>
</dbReference>
<keyword evidence="11" id="KW-0407">Ion channel</keyword>